<keyword evidence="2" id="KW-1185">Reference proteome</keyword>
<proteinExistence type="predicted"/>
<sequence>MNVPPLSAVLYIYKRGPEVPLITLQLFVPGQKYQQQYYNTHSIRPLSSIHQSIFQPSIYPFISHIRVGHLFRRATCSILTAFHSTNFYYIMAIDISMRRQKCYIAMTKPNETSDDDTASMLPLTKTTKLKFEGGDEKGVACRDRSVGTIGMSNEVSVKSMKSVLSTTDDASISHDIHMKSSSSTVTTVIFYCFFLHH</sequence>
<evidence type="ECO:0000313" key="1">
    <source>
        <dbReference type="EMBL" id="CAG9537729.1"/>
    </source>
</evidence>
<reference evidence="1" key="1">
    <citation type="submission" date="2021-09" db="EMBL/GenBank/DDBJ databases">
        <authorList>
            <consortium name="Pathogen Informatics"/>
        </authorList>
    </citation>
    <scope>NUCLEOTIDE SEQUENCE</scope>
</reference>
<dbReference type="Proteomes" id="UP000746747">
    <property type="component" value="Unassembled WGS sequence"/>
</dbReference>
<evidence type="ECO:0000313" key="2">
    <source>
        <dbReference type="Proteomes" id="UP000746747"/>
    </source>
</evidence>
<accession>A0A8J2M848</accession>
<dbReference type="AlphaFoldDB" id="A0A8J2M848"/>
<name>A0A8J2M848_9BILA</name>
<gene>
    <name evidence="1" type="ORF">CJOHNSTONI_LOCUS7508</name>
</gene>
<dbReference type="EMBL" id="CAKAEH010001579">
    <property type="protein sequence ID" value="CAG9537729.1"/>
    <property type="molecule type" value="Genomic_DNA"/>
</dbReference>
<organism evidence="1 2">
    <name type="scientific">Cercopithifilaria johnstoni</name>
    <dbReference type="NCBI Taxonomy" id="2874296"/>
    <lineage>
        <taxon>Eukaryota</taxon>
        <taxon>Metazoa</taxon>
        <taxon>Ecdysozoa</taxon>
        <taxon>Nematoda</taxon>
        <taxon>Chromadorea</taxon>
        <taxon>Rhabditida</taxon>
        <taxon>Spirurina</taxon>
        <taxon>Spiruromorpha</taxon>
        <taxon>Filarioidea</taxon>
        <taxon>Onchocercidae</taxon>
        <taxon>Cercopithifilaria</taxon>
    </lineage>
</organism>
<protein>
    <submittedName>
        <fullName evidence="1">Uncharacterized protein</fullName>
    </submittedName>
</protein>
<comment type="caution">
    <text evidence="1">The sequence shown here is derived from an EMBL/GenBank/DDBJ whole genome shotgun (WGS) entry which is preliminary data.</text>
</comment>